<evidence type="ECO:0000256" key="1">
    <source>
        <dbReference type="ARBA" id="ARBA00004586"/>
    </source>
</evidence>
<dbReference type="CDD" id="cd00081">
    <property type="entry name" value="Hint"/>
    <property type="match status" value="1"/>
</dbReference>
<evidence type="ECO:0000256" key="15">
    <source>
        <dbReference type="ARBA" id="ARBA00022837"/>
    </source>
</evidence>
<comment type="subunit">
    <text evidence="20">Multimer.</text>
</comment>
<dbReference type="GO" id="GO:0007417">
    <property type="term" value="P:central nervous system development"/>
    <property type="evidence" value="ECO:0007669"/>
    <property type="project" value="UniProtKB-ARBA"/>
</dbReference>
<accession>A0A668AIN1</accession>
<keyword evidence="11 25" id="KW-0378">Hydrolase</keyword>
<evidence type="ECO:0000256" key="20">
    <source>
        <dbReference type="ARBA" id="ARBA00034131"/>
    </source>
</evidence>
<feature type="binding site" evidence="24">
    <location>
        <position position="128"/>
    </location>
    <ligand>
        <name>Ca(2+)</name>
        <dbReference type="ChEBI" id="CHEBI:29108"/>
        <label>2</label>
    </ligand>
</feature>
<comment type="function">
    <molecule>Protein hedgehog N-product</molecule>
    <text evidence="25">The dually lipidated hedgehog protein N-product is a morphogen which is essential for a variety of patterning events during development.</text>
</comment>
<reference evidence="29" key="2">
    <citation type="submission" date="2025-08" db="UniProtKB">
        <authorList>
            <consortium name="Ensembl"/>
        </authorList>
    </citation>
    <scope>IDENTIFICATION</scope>
</reference>
<feature type="site" description="Cleavage; by autolysis" evidence="23">
    <location>
        <begin position="199"/>
        <end position="200"/>
    </location>
</feature>
<dbReference type="InParanoid" id="A0A668AIN1"/>
<keyword evidence="18" id="KW-0564">Palmitate</keyword>
<feature type="binding site" evidence="24">
    <location>
        <position position="142"/>
    </location>
    <ligand>
        <name>Zn(2+)</name>
        <dbReference type="ChEBI" id="CHEBI:29105"/>
    </ligand>
</feature>
<evidence type="ECO:0000256" key="25">
    <source>
        <dbReference type="RuleBase" id="RU280812"/>
    </source>
</evidence>
<evidence type="ECO:0000256" key="24">
    <source>
        <dbReference type="PIRSR" id="PIRSR009400-2"/>
    </source>
</evidence>
<dbReference type="GO" id="GO:0016540">
    <property type="term" value="P:protein autoprocessing"/>
    <property type="evidence" value="ECO:0007669"/>
    <property type="project" value="InterPro"/>
</dbReference>
<dbReference type="GO" id="GO:0016740">
    <property type="term" value="F:transferase activity"/>
    <property type="evidence" value="ECO:0007669"/>
    <property type="project" value="UniProtKB-KW"/>
</dbReference>
<feature type="binding site" evidence="24">
    <location>
        <position position="127"/>
    </location>
    <ligand>
        <name>Ca(2+)</name>
        <dbReference type="ChEBI" id="CHEBI:29108"/>
        <label>1</label>
    </ligand>
</feature>
<dbReference type="PANTHER" id="PTHR11889">
    <property type="entry name" value="HEDGEHOG"/>
    <property type="match status" value="1"/>
</dbReference>
<dbReference type="SMART" id="SM00305">
    <property type="entry name" value="HintC"/>
    <property type="match status" value="1"/>
</dbReference>
<comment type="similarity">
    <text evidence="3 25">Belongs to the hedgehog family.</text>
</comment>
<keyword evidence="17 25" id="KW-0472">Membrane</keyword>
<comment type="subcellular location">
    <molecule>Sonic hedgehog protein</molecule>
    <subcellularLocation>
        <location evidence="25">Endoplasmic reticulum membrane</location>
    </subcellularLocation>
    <subcellularLocation>
        <location evidence="25">Golgi apparatus membrane</location>
    </subcellularLocation>
</comment>
<evidence type="ECO:0000256" key="13">
    <source>
        <dbReference type="ARBA" id="ARBA00022824"/>
    </source>
</evidence>
<keyword evidence="4 25" id="KW-0217">Developmental protein</keyword>
<dbReference type="InterPro" id="IPR036844">
    <property type="entry name" value="Hint_dom_sf"/>
</dbReference>
<evidence type="ECO:0000256" key="19">
    <source>
        <dbReference type="ARBA" id="ARBA00023288"/>
    </source>
</evidence>
<dbReference type="GO" id="GO:0007267">
    <property type="term" value="P:cell-cell signaling"/>
    <property type="evidence" value="ECO:0007669"/>
    <property type="project" value="InterPro"/>
</dbReference>
<evidence type="ECO:0000256" key="4">
    <source>
        <dbReference type="ARBA" id="ARBA00022473"/>
    </source>
</evidence>
<feature type="site" description="Involved in cholesterol transfer" evidence="23">
    <location>
        <position position="248"/>
    </location>
</feature>
<feature type="site" description="Essential for auto-cleavage" evidence="23">
    <location>
        <position position="274"/>
    </location>
</feature>
<dbReference type="GeneID" id="115379920"/>
<reference evidence="29" key="1">
    <citation type="submission" date="2019-06" db="EMBL/GenBank/DDBJ databases">
        <authorList>
            <consortium name="Wellcome Sanger Institute Data Sharing"/>
        </authorList>
    </citation>
    <scope>NUCLEOTIDE SEQUENCE [LARGE SCALE GENOMIC DNA]</scope>
</reference>
<feature type="binding site" evidence="24">
    <location>
        <position position="97"/>
    </location>
    <ligand>
        <name>Ca(2+)</name>
        <dbReference type="ChEBI" id="CHEBI:29108"/>
        <label>1</label>
    </ligand>
</feature>
<sequence length="438" mass="47884">MRISFLLLAASLCASVLLLPPASEGCGPGRGYGKRRPPKKLTPLAYKQFSPNVAEKTLGASGRYEGKITRNSERFKELTPNYNTDIIFKDEENTAADRLMTQRCKDKLNSLAISVMNMWPGVKLRVTEGWDEDGHHSEDSLHYEGRAVDITTSDRDRNKYAMLARLAVEAGFDWVYYESKAHIHCSVKSEHSVAAKTGGCFPGDAQVTLEGGATKQVRDLHPGDRVLASSTTDGSGPLLYSPVVSFLDRQPNVTKIFYVIGTAAGLNITLTAAHLIFVADGNCTGGPGREETVDRPFLGSRGERRPNWGSIAGLRTVFASDVQPGQCVLTSLGRAGSEATLSAVTFVEVRRSTGLYAPLTQHGSIVVDGVLASCYAVVDQHHLAHWVLAPLQFFYSLMGPSEAQTDGLHWYPWLLQRLGVMLLDPGHFHPWGIEEGQR</sequence>
<dbReference type="Gene3D" id="2.170.16.10">
    <property type="entry name" value="Hedgehog/Intein (Hint) domain"/>
    <property type="match status" value="1"/>
</dbReference>
<feature type="binding site" evidence="24">
    <location>
        <position position="92"/>
    </location>
    <ligand>
        <name>Ca(2+)</name>
        <dbReference type="ChEBI" id="CHEBI:29108"/>
        <label>1</label>
    </ligand>
</feature>
<feature type="chain" id="PRO_5025479814" description="Hedgehog protein" evidence="26">
    <location>
        <begin position="26"/>
        <end position="438"/>
    </location>
</feature>
<feature type="domain" description="Hint" evidence="28">
    <location>
        <begin position="198"/>
        <end position="332"/>
    </location>
</feature>
<dbReference type="Pfam" id="PF01085">
    <property type="entry name" value="HH_signal"/>
    <property type="match status" value="1"/>
</dbReference>
<dbReference type="Proteomes" id="UP000472263">
    <property type="component" value="Chromosome 21"/>
</dbReference>
<evidence type="ECO:0000256" key="14">
    <source>
        <dbReference type="ARBA" id="ARBA00022833"/>
    </source>
</evidence>
<keyword evidence="16 25" id="KW-0333">Golgi apparatus</keyword>
<keyword evidence="30" id="KW-1185">Reference proteome</keyword>
<comment type="subunit">
    <text evidence="21">Interacts with BOC and CDON. Interacts with PTCH1. Interacts with glypican GPC3.</text>
</comment>
<dbReference type="SMART" id="SM00306">
    <property type="entry name" value="HintN"/>
    <property type="match status" value="1"/>
</dbReference>
<evidence type="ECO:0000256" key="21">
    <source>
        <dbReference type="ARBA" id="ARBA00046976"/>
    </source>
</evidence>
<organism evidence="29 30">
    <name type="scientific">Myripristis murdjan</name>
    <name type="common">pinecone soldierfish</name>
    <dbReference type="NCBI Taxonomy" id="586833"/>
    <lineage>
        <taxon>Eukaryota</taxon>
        <taxon>Metazoa</taxon>
        <taxon>Chordata</taxon>
        <taxon>Craniata</taxon>
        <taxon>Vertebrata</taxon>
        <taxon>Euteleostomi</taxon>
        <taxon>Actinopterygii</taxon>
        <taxon>Neopterygii</taxon>
        <taxon>Teleostei</taxon>
        <taxon>Neoteleostei</taxon>
        <taxon>Acanthomorphata</taxon>
        <taxon>Holocentriformes</taxon>
        <taxon>Holocentridae</taxon>
        <taxon>Myripristis</taxon>
    </lineage>
</organism>
<dbReference type="InterPro" id="IPR000320">
    <property type="entry name" value="Hedgehog_signalling_dom"/>
</dbReference>
<dbReference type="GO" id="GO:0005509">
    <property type="term" value="F:calcium ion binding"/>
    <property type="evidence" value="ECO:0007669"/>
    <property type="project" value="TreeGrafter"/>
</dbReference>
<feature type="binding site" evidence="24">
    <location>
        <position position="131"/>
    </location>
    <ligand>
        <name>Ca(2+)</name>
        <dbReference type="ChEBI" id="CHEBI:29108"/>
        <label>2</label>
    </ligand>
</feature>
<reference evidence="29" key="3">
    <citation type="submission" date="2025-09" db="UniProtKB">
        <authorList>
            <consortium name="Ensembl"/>
        </authorList>
    </citation>
    <scope>IDENTIFICATION</scope>
</reference>
<evidence type="ECO:0000313" key="29">
    <source>
        <dbReference type="Ensembl" id="ENSMMDP00005053172.1"/>
    </source>
</evidence>
<keyword evidence="12 25" id="KW-0068">Autocatalytic cleavage</keyword>
<dbReference type="PRINTS" id="PR00632">
    <property type="entry name" value="SONICHHOG"/>
</dbReference>
<comment type="function">
    <molecule>Protein hedgehog</molecule>
    <text evidence="25">The C-terminal part of the hedgehog protein precursor displays an autoproteolysis activity that results in the cleavage of the full-length protein into two parts (N-product and C-product). In addition, the C-terminal part displays a cholesterol transferase activity that results by the covalent attachment of a cholesterol moiety to the C-terminal of the newly generated N-product.</text>
</comment>
<evidence type="ECO:0000256" key="10">
    <source>
        <dbReference type="ARBA" id="ARBA00022729"/>
    </source>
</evidence>
<evidence type="ECO:0000256" key="16">
    <source>
        <dbReference type="ARBA" id="ARBA00023034"/>
    </source>
</evidence>
<dbReference type="FunFam" id="3.30.1380.10:FF:000001">
    <property type="entry name" value="Indian hedgehog"/>
    <property type="match status" value="1"/>
</dbReference>
<evidence type="ECO:0000256" key="3">
    <source>
        <dbReference type="ARBA" id="ARBA00010649"/>
    </source>
</evidence>
<evidence type="ECO:0000256" key="17">
    <source>
        <dbReference type="ARBA" id="ARBA00023136"/>
    </source>
</evidence>
<feature type="binding site" evidence="24">
    <location>
        <position position="128"/>
    </location>
    <ligand>
        <name>Ca(2+)</name>
        <dbReference type="ChEBI" id="CHEBI:29108"/>
        <label>1</label>
    </ligand>
</feature>
<dbReference type="GO" id="GO:0007224">
    <property type="term" value="P:smoothened signaling pathway"/>
    <property type="evidence" value="ECO:0007669"/>
    <property type="project" value="TreeGrafter"/>
</dbReference>
<feature type="domain" description="Hint" evidence="27">
    <location>
        <begin position="336"/>
        <end position="380"/>
    </location>
</feature>
<keyword evidence="8" id="KW-0808">Transferase</keyword>
<dbReference type="FunFam" id="2.170.16.10:FF:000001">
    <property type="entry name" value="Indian hedgehog"/>
    <property type="match status" value="1"/>
</dbReference>
<dbReference type="GO" id="GO:0010468">
    <property type="term" value="P:regulation of gene expression"/>
    <property type="evidence" value="ECO:0007669"/>
    <property type="project" value="TreeGrafter"/>
</dbReference>
<dbReference type="OrthoDB" id="5212at2759"/>
<dbReference type="RefSeq" id="XP_029936750.1">
    <property type="nucleotide sequence ID" value="XM_030080890.1"/>
</dbReference>
<dbReference type="Gene3D" id="3.30.1380.10">
    <property type="match status" value="1"/>
</dbReference>
<dbReference type="GO" id="GO:0005113">
    <property type="term" value="F:patched binding"/>
    <property type="evidence" value="ECO:0007669"/>
    <property type="project" value="TreeGrafter"/>
</dbReference>
<dbReference type="SUPFAM" id="SSF55166">
    <property type="entry name" value="Hedgehog/DD-peptidase"/>
    <property type="match status" value="1"/>
</dbReference>
<keyword evidence="14 24" id="KW-0862">Zinc</keyword>
<evidence type="ECO:0000259" key="28">
    <source>
        <dbReference type="SMART" id="SM00306"/>
    </source>
</evidence>
<protein>
    <recommendedName>
        <fullName evidence="25">Hedgehog protein</fullName>
    </recommendedName>
</protein>
<evidence type="ECO:0000256" key="22">
    <source>
        <dbReference type="ARBA" id="ARBA00048589"/>
    </source>
</evidence>
<proteinExistence type="inferred from homology"/>
<feature type="binding site" evidence="24">
    <location>
        <position position="133"/>
    </location>
    <ligand>
        <name>Ca(2+)</name>
        <dbReference type="ChEBI" id="CHEBI:29108"/>
        <label>2</label>
    </ligand>
</feature>
<dbReference type="InterPro" id="IPR050387">
    <property type="entry name" value="Hedgehog_Signaling"/>
</dbReference>
<name>A0A668AIN1_9TELE</name>
<keyword evidence="13 25" id="KW-0256">Endoplasmic reticulum</keyword>
<dbReference type="GO" id="GO:0042063">
    <property type="term" value="P:gliogenesis"/>
    <property type="evidence" value="ECO:0007669"/>
    <property type="project" value="UniProtKB-ARBA"/>
</dbReference>
<dbReference type="AlphaFoldDB" id="A0A668AIN1"/>
<evidence type="ECO:0000313" key="30">
    <source>
        <dbReference type="Proteomes" id="UP000472263"/>
    </source>
</evidence>
<dbReference type="InterPro" id="IPR001657">
    <property type="entry name" value="Hedgehog"/>
</dbReference>
<feature type="signal peptide" evidence="26">
    <location>
        <begin position="1"/>
        <end position="25"/>
    </location>
</feature>
<dbReference type="PIRSF" id="PIRSF009400">
    <property type="entry name" value="Peptidase_C46"/>
    <property type="match status" value="1"/>
</dbReference>
<evidence type="ECO:0000256" key="6">
    <source>
        <dbReference type="ARBA" id="ARBA00022525"/>
    </source>
</evidence>
<evidence type="ECO:0000259" key="27">
    <source>
        <dbReference type="SMART" id="SM00305"/>
    </source>
</evidence>
<dbReference type="InterPro" id="IPR001767">
    <property type="entry name" value="Hedgehog_Hint"/>
</dbReference>
<dbReference type="SUPFAM" id="SSF51294">
    <property type="entry name" value="Hedgehog/intein (Hint) domain"/>
    <property type="match status" value="1"/>
</dbReference>
<keyword evidence="5 25" id="KW-1003">Cell membrane</keyword>
<dbReference type="GO" id="GO:0005615">
    <property type="term" value="C:extracellular space"/>
    <property type="evidence" value="ECO:0007669"/>
    <property type="project" value="TreeGrafter"/>
</dbReference>
<dbReference type="InterPro" id="IPR003587">
    <property type="entry name" value="Hint_dom_N"/>
</dbReference>
<dbReference type="InterPro" id="IPR006141">
    <property type="entry name" value="Intein_N"/>
</dbReference>
<keyword evidence="6" id="KW-0964">Secreted</keyword>
<dbReference type="GO" id="GO:0008233">
    <property type="term" value="F:peptidase activity"/>
    <property type="evidence" value="ECO:0007669"/>
    <property type="project" value="UniProtKB-UniRule"/>
</dbReference>
<dbReference type="GO" id="GO:0005789">
    <property type="term" value="C:endoplasmic reticulum membrane"/>
    <property type="evidence" value="ECO:0007669"/>
    <property type="project" value="UniProtKB-SubCell"/>
</dbReference>
<dbReference type="InterPro" id="IPR003586">
    <property type="entry name" value="Hint_dom_C"/>
</dbReference>
<dbReference type="PROSITE" id="PS50817">
    <property type="entry name" value="INTEIN_N_TER"/>
    <property type="match status" value="1"/>
</dbReference>
<evidence type="ECO:0000256" key="8">
    <source>
        <dbReference type="ARBA" id="ARBA00022679"/>
    </source>
</evidence>
<keyword evidence="7 25" id="KW-0645">Protease</keyword>
<gene>
    <name evidence="29" type="primary">LOC115379920</name>
</gene>
<feature type="binding site" evidence="24">
    <location>
        <position position="92"/>
    </location>
    <ligand>
        <name>Ca(2+)</name>
        <dbReference type="ChEBI" id="CHEBI:29108"/>
        <label>2</label>
    </ligand>
</feature>
<evidence type="ECO:0000256" key="9">
    <source>
        <dbReference type="ARBA" id="ARBA00022723"/>
    </source>
</evidence>
<dbReference type="GO" id="GO:0055002">
    <property type="term" value="P:striated muscle cell development"/>
    <property type="evidence" value="ECO:0007669"/>
    <property type="project" value="UniProtKB-ARBA"/>
</dbReference>
<dbReference type="PANTHER" id="PTHR11889:SF39">
    <property type="entry name" value="INDIAN HEDGEHOG PROTEIN"/>
    <property type="match status" value="1"/>
</dbReference>
<dbReference type="GO" id="GO:0005886">
    <property type="term" value="C:plasma membrane"/>
    <property type="evidence" value="ECO:0007669"/>
    <property type="project" value="UniProtKB-SubCell"/>
</dbReference>
<evidence type="ECO:0000256" key="18">
    <source>
        <dbReference type="ARBA" id="ARBA00023139"/>
    </source>
</evidence>
<keyword evidence="15 24" id="KW-0106">Calcium</keyword>
<evidence type="ECO:0000256" key="11">
    <source>
        <dbReference type="ARBA" id="ARBA00022801"/>
    </source>
</evidence>
<evidence type="ECO:0000256" key="23">
    <source>
        <dbReference type="PIRSR" id="PIRSR009400-1"/>
    </source>
</evidence>
<feature type="binding site" evidence="24">
    <location>
        <position position="149"/>
    </location>
    <ligand>
        <name>Zn(2+)</name>
        <dbReference type="ChEBI" id="CHEBI:29105"/>
    </ligand>
</feature>
<feature type="binding site" evidence="24">
    <location>
        <position position="184"/>
    </location>
    <ligand>
        <name>Zn(2+)</name>
        <dbReference type="ChEBI" id="CHEBI:29105"/>
    </ligand>
</feature>
<dbReference type="GO" id="GO:0016539">
    <property type="term" value="P:intein-mediated protein splicing"/>
    <property type="evidence" value="ECO:0007669"/>
    <property type="project" value="InterPro"/>
</dbReference>
<dbReference type="Ensembl" id="ENSMMDT00005054203.1">
    <property type="protein sequence ID" value="ENSMMDP00005053172.1"/>
    <property type="gene ID" value="ENSMMDG00005023915.1"/>
</dbReference>
<keyword evidence="9 24" id="KW-0479">Metal-binding</keyword>
<dbReference type="GeneTree" id="ENSGT00940000164444"/>
<dbReference type="Pfam" id="PF01079">
    <property type="entry name" value="Hint"/>
    <property type="match status" value="1"/>
</dbReference>
<feature type="binding site" evidence="24">
    <location>
        <position position="91"/>
    </location>
    <ligand>
        <name>Ca(2+)</name>
        <dbReference type="ChEBI" id="CHEBI:29108"/>
        <label>1</label>
    </ligand>
</feature>
<dbReference type="GO" id="GO:0001708">
    <property type="term" value="P:cell fate specification"/>
    <property type="evidence" value="ECO:0007669"/>
    <property type="project" value="TreeGrafter"/>
</dbReference>
<keyword evidence="19" id="KW-0449">Lipoprotein</keyword>
<comment type="catalytic activity">
    <reaction evidence="22">
        <text>glycyl-L-cysteinyl-[protein] + cholesterol + H(+) = [protein]-C-terminal glycyl cholesterol ester + N-terminal L-cysteinyl-[protein]</text>
        <dbReference type="Rhea" id="RHEA:59504"/>
        <dbReference type="Rhea" id="RHEA-COMP:12707"/>
        <dbReference type="Rhea" id="RHEA-COMP:15369"/>
        <dbReference type="Rhea" id="RHEA-COMP:15374"/>
        <dbReference type="ChEBI" id="CHEBI:15378"/>
        <dbReference type="ChEBI" id="CHEBI:16113"/>
        <dbReference type="ChEBI" id="CHEBI:65250"/>
        <dbReference type="ChEBI" id="CHEBI:143135"/>
        <dbReference type="ChEBI" id="CHEBI:143140"/>
    </reaction>
    <physiologicalReaction direction="left-to-right" evidence="22">
        <dbReference type="Rhea" id="RHEA:59505"/>
    </physiologicalReaction>
</comment>
<dbReference type="InterPro" id="IPR009045">
    <property type="entry name" value="Zn_M74/Hedgehog-like"/>
</dbReference>
<comment type="subcellular location">
    <subcellularLocation>
        <location evidence="1">Endoplasmic reticulum membrane</location>
    </subcellularLocation>
    <subcellularLocation>
        <location evidence="2">Secreted</location>
    </subcellularLocation>
</comment>
<evidence type="ECO:0000256" key="2">
    <source>
        <dbReference type="ARBA" id="ARBA00004613"/>
    </source>
</evidence>
<evidence type="ECO:0000256" key="12">
    <source>
        <dbReference type="ARBA" id="ARBA00022813"/>
    </source>
</evidence>
<evidence type="ECO:0000256" key="7">
    <source>
        <dbReference type="ARBA" id="ARBA00022670"/>
    </source>
</evidence>
<feature type="site" description="Involved in auto-cleavage" evidence="23">
    <location>
        <position position="271"/>
    </location>
</feature>
<keyword evidence="10 25" id="KW-0732">Signal</keyword>
<dbReference type="GO" id="GO:0000139">
    <property type="term" value="C:Golgi membrane"/>
    <property type="evidence" value="ECO:0007669"/>
    <property type="project" value="UniProtKB-SubCell"/>
</dbReference>
<evidence type="ECO:0000256" key="26">
    <source>
        <dbReference type="SAM" id="SignalP"/>
    </source>
</evidence>
<evidence type="ECO:0000256" key="5">
    <source>
        <dbReference type="ARBA" id="ARBA00022475"/>
    </source>
</evidence>
<comment type="subcellular location">
    <molecule>Protein hedgehog N-product</molecule>
    <subcellularLocation>
        <location evidence="25">Cell membrane</location>
        <topology evidence="25">Lipid-anchor</topology>
    </subcellularLocation>
</comment>